<protein>
    <recommendedName>
        <fullName evidence="1">Proteasome activator PA28 C-terminal domain-containing protein</fullName>
    </recommendedName>
</protein>
<reference evidence="4" key="1">
    <citation type="submission" date="2021-02" db="EMBL/GenBank/DDBJ databases">
        <authorList>
            <person name="Nowell W R."/>
        </authorList>
    </citation>
    <scope>NUCLEOTIDE SEQUENCE</scope>
</reference>
<evidence type="ECO:0000313" key="5">
    <source>
        <dbReference type="EMBL" id="CAF4295474.1"/>
    </source>
</evidence>
<evidence type="ECO:0000259" key="1">
    <source>
        <dbReference type="Pfam" id="PF02252"/>
    </source>
</evidence>
<sequence length="128" mass="14969">MTSDSSLNFDTDQLEQSIKINVESHIVLNLLVCAKQLNELILNGERFSKEYFKDIEKYMSNVQSNKLTNELIKLTEQYLEKYLLSSVMLRCYIQIHAPSSHSSNNQGVNIQMQILKRTYRNGNNYWKS</sequence>
<dbReference type="Pfam" id="PF02252">
    <property type="entry name" value="PA28_C"/>
    <property type="match status" value="1"/>
</dbReference>
<evidence type="ECO:0000313" key="3">
    <source>
        <dbReference type="EMBL" id="CAF3552365.1"/>
    </source>
</evidence>
<dbReference type="GO" id="GO:0008537">
    <property type="term" value="C:proteasome activator complex"/>
    <property type="evidence" value="ECO:0007669"/>
    <property type="project" value="InterPro"/>
</dbReference>
<dbReference type="SUPFAM" id="SSF47216">
    <property type="entry name" value="Proteasome activator"/>
    <property type="match status" value="1"/>
</dbReference>
<comment type="caution">
    <text evidence="4">The sequence shown here is derived from an EMBL/GenBank/DDBJ whole genome shotgun (WGS) entry which is preliminary data.</text>
</comment>
<dbReference type="Proteomes" id="UP000663865">
    <property type="component" value="Unassembled WGS sequence"/>
</dbReference>
<name>A0A818X3E3_9BILA</name>
<dbReference type="EMBL" id="CAJOBR010000602">
    <property type="protein sequence ID" value="CAF4527810.1"/>
    <property type="molecule type" value="Genomic_DNA"/>
</dbReference>
<gene>
    <name evidence="3" type="ORF">FME351_LOCUS19544</name>
    <name evidence="4" type="ORF">GRG538_LOCUS30398</name>
    <name evidence="2" type="ORF">KIK155_LOCUS17952</name>
    <name evidence="6" type="ORF">QYT958_LOCUS6662</name>
    <name evidence="7" type="ORF">TOA249_LOCUS7011</name>
    <name evidence="5" type="ORF">TSG867_LOCUS5901</name>
</gene>
<dbReference type="EMBL" id="CAJNYV010003164">
    <property type="protein sequence ID" value="CAF3541112.1"/>
    <property type="molecule type" value="Genomic_DNA"/>
</dbReference>
<dbReference type="Proteomes" id="UP000663838">
    <property type="component" value="Unassembled WGS sequence"/>
</dbReference>
<dbReference type="EMBL" id="CAJOBS010000307">
    <property type="protein sequence ID" value="CAF4548158.1"/>
    <property type="molecule type" value="Genomic_DNA"/>
</dbReference>
<dbReference type="EMBL" id="CAJNYT010005372">
    <property type="protein sequence ID" value="CAF3733293.1"/>
    <property type="molecule type" value="Genomic_DNA"/>
</dbReference>
<dbReference type="InterPro" id="IPR003186">
    <property type="entry name" value="PA28_C"/>
</dbReference>
<evidence type="ECO:0000313" key="4">
    <source>
        <dbReference type="EMBL" id="CAF3733293.1"/>
    </source>
</evidence>
<feature type="domain" description="Proteasome activator PA28 C-terminal" evidence="1">
    <location>
        <begin position="62"/>
        <end position="118"/>
    </location>
</feature>
<dbReference type="InterPro" id="IPR036252">
    <property type="entry name" value="Proteasome_activ_sf"/>
</dbReference>
<proteinExistence type="predicted"/>
<dbReference type="Proteomes" id="UP000663869">
    <property type="component" value="Unassembled WGS sequence"/>
</dbReference>
<dbReference type="EMBL" id="CAJOBQ010000213">
    <property type="protein sequence ID" value="CAF4295474.1"/>
    <property type="molecule type" value="Genomic_DNA"/>
</dbReference>
<dbReference type="Proteomes" id="UP000663848">
    <property type="component" value="Unassembled WGS sequence"/>
</dbReference>
<organism evidence="4 8">
    <name type="scientific">Rotaria socialis</name>
    <dbReference type="NCBI Taxonomy" id="392032"/>
    <lineage>
        <taxon>Eukaryota</taxon>
        <taxon>Metazoa</taxon>
        <taxon>Spiralia</taxon>
        <taxon>Gnathifera</taxon>
        <taxon>Rotifera</taxon>
        <taxon>Eurotatoria</taxon>
        <taxon>Bdelloidea</taxon>
        <taxon>Philodinida</taxon>
        <taxon>Philodinidae</taxon>
        <taxon>Rotaria</taxon>
    </lineage>
</organism>
<evidence type="ECO:0000313" key="2">
    <source>
        <dbReference type="EMBL" id="CAF3541112.1"/>
    </source>
</evidence>
<dbReference type="AlphaFoldDB" id="A0A818X3E3"/>
<accession>A0A818X3E3</accession>
<dbReference type="EMBL" id="CAJNYU010002424">
    <property type="protein sequence ID" value="CAF3552365.1"/>
    <property type="molecule type" value="Genomic_DNA"/>
</dbReference>
<dbReference type="Proteomes" id="UP000663872">
    <property type="component" value="Unassembled WGS sequence"/>
</dbReference>
<evidence type="ECO:0000313" key="7">
    <source>
        <dbReference type="EMBL" id="CAF4548158.1"/>
    </source>
</evidence>
<dbReference type="Proteomes" id="UP000663862">
    <property type="component" value="Unassembled WGS sequence"/>
</dbReference>
<evidence type="ECO:0000313" key="8">
    <source>
        <dbReference type="Proteomes" id="UP000663872"/>
    </source>
</evidence>
<evidence type="ECO:0000313" key="6">
    <source>
        <dbReference type="EMBL" id="CAF4527810.1"/>
    </source>
</evidence>